<proteinExistence type="predicted"/>
<dbReference type="EMBL" id="JAIWYP010000014">
    <property type="protein sequence ID" value="KAH3712361.1"/>
    <property type="molecule type" value="Genomic_DNA"/>
</dbReference>
<protein>
    <submittedName>
        <fullName evidence="2">Uncharacterized protein</fullName>
    </submittedName>
</protein>
<dbReference type="AlphaFoldDB" id="A0A9D3Z7W2"/>
<feature type="region of interest" description="Disordered" evidence="1">
    <location>
        <begin position="1"/>
        <end position="67"/>
    </location>
</feature>
<gene>
    <name evidence="2" type="ORF">DPMN_072061</name>
</gene>
<accession>A0A9D3Z7W2</accession>
<name>A0A9D3Z7W2_DREPO</name>
<reference evidence="2" key="1">
    <citation type="journal article" date="2019" name="bioRxiv">
        <title>The Genome of the Zebra Mussel, Dreissena polymorpha: A Resource for Invasive Species Research.</title>
        <authorList>
            <person name="McCartney M.A."/>
            <person name="Auch B."/>
            <person name="Kono T."/>
            <person name="Mallez S."/>
            <person name="Zhang Y."/>
            <person name="Obille A."/>
            <person name="Becker A."/>
            <person name="Abrahante J.E."/>
            <person name="Garbe J."/>
            <person name="Badalamenti J.P."/>
            <person name="Herman A."/>
            <person name="Mangelson H."/>
            <person name="Liachko I."/>
            <person name="Sullivan S."/>
            <person name="Sone E.D."/>
            <person name="Koren S."/>
            <person name="Silverstein K.A.T."/>
            <person name="Beckman K.B."/>
            <person name="Gohl D.M."/>
        </authorList>
    </citation>
    <scope>NUCLEOTIDE SEQUENCE</scope>
    <source>
        <strain evidence="2">Duluth1</strain>
        <tissue evidence="2">Whole animal</tissue>
    </source>
</reference>
<comment type="caution">
    <text evidence="2">The sequence shown here is derived from an EMBL/GenBank/DDBJ whole genome shotgun (WGS) entry which is preliminary data.</text>
</comment>
<evidence type="ECO:0000256" key="1">
    <source>
        <dbReference type="SAM" id="MobiDB-lite"/>
    </source>
</evidence>
<dbReference type="Proteomes" id="UP000828390">
    <property type="component" value="Unassembled WGS sequence"/>
</dbReference>
<reference evidence="2" key="2">
    <citation type="submission" date="2020-11" db="EMBL/GenBank/DDBJ databases">
        <authorList>
            <person name="McCartney M.A."/>
            <person name="Auch B."/>
            <person name="Kono T."/>
            <person name="Mallez S."/>
            <person name="Becker A."/>
            <person name="Gohl D.M."/>
            <person name="Silverstein K.A.T."/>
            <person name="Koren S."/>
            <person name="Bechman K.B."/>
            <person name="Herman A."/>
            <person name="Abrahante J.E."/>
            <person name="Garbe J."/>
        </authorList>
    </citation>
    <scope>NUCLEOTIDE SEQUENCE</scope>
    <source>
        <strain evidence="2">Duluth1</strain>
        <tissue evidence="2">Whole animal</tissue>
    </source>
</reference>
<feature type="compositionally biased region" description="Polar residues" evidence="1">
    <location>
        <begin position="14"/>
        <end position="24"/>
    </location>
</feature>
<feature type="compositionally biased region" description="Polar residues" evidence="1">
    <location>
        <begin position="52"/>
        <end position="67"/>
    </location>
</feature>
<evidence type="ECO:0000313" key="2">
    <source>
        <dbReference type="EMBL" id="KAH3712361.1"/>
    </source>
</evidence>
<evidence type="ECO:0000313" key="3">
    <source>
        <dbReference type="Proteomes" id="UP000828390"/>
    </source>
</evidence>
<sequence>MSPPASAARVNRAFLSQSSTQSARSPGHGGVKSRSPVLGGVTVQGSSSQSQETPATRRSVSGRINLS</sequence>
<feature type="compositionally biased region" description="Low complexity" evidence="1">
    <location>
        <begin position="37"/>
        <end position="51"/>
    </location>
</feature>
<organism evidence="2 3">
    <name type="scientific">Dreissena polymorpha</name>
    <name type="common">Zebra mussel</name>
    <name type="synonym">Mytilus polymorpha</name>
    <dbReference type="NCBI Taxonomy" id="45954"/>
    <lineage>
        <taxon>Eukaryota</taxon>
        <taxon>Metazoa</taxon>
        <taxon>Spiralia</taxon>
        <taxon>Lophotrochozoa</taxon>
        <taxon>Mollusca</taxon>
        <taxon>Bivalvia</taxon>
        <taxon>Autobranchia</taxon>
        <taxon>Heteroconchia</taxon>
        <taxon>Euheterodonta</taxon>
        <taxon>Imparidentia</taxon>
        <taxon>Neoheterodontei</taxon>
        <taxon>Myida</taxon>
        <taxon>Dreissenoidea</taxon>
        <taxon>Dreissenidae</taxon>
        <taxon>Dreissena</taxon>
    </lineage>
</organism>
<keyword evidence="3" id="KW-1185">Reference proteome</keyword>